<name>A0A402CVP1_9BACT</name>
<dbReference type="InterPro" id="IPR058788">
    <property type="entry name" value="ApnL_N"/>
</dbReference>
<dbReference type="Pfam" id="PF25838">
    <property type="entry name" value="Apionate_lact_M"/>
    <property type="match status" value="1"/>
</dbReference>
<reference evidence="4 5" key="1">
    <citation type="journal article" date="2019" name="Int. J. Syst. Evol. Microbiol.">
        <title>Capsulimonas corticalis gen. nov., sp. nov., an aerobic capsulated bacterium, of a novel bacterial order, Capsulimonadales ord. nov., of the class Armatimonadia of the phylum Armatimonadetes.</title>
        <authorList>
            <person name="Li J."/>
            <person name="Kudo C."/>
            <person name="Tonouchi A."/>
        </authorList>
    </citation>
    <scope>NUCLEOTIDE SEQUENCE [LARGE SCALE GENOMIC DNA]</scope>
    <source>
        <strain evidence="4 5">AX-7</strain>
    </source>
</reference>
<dbReference type="Pfam" id="PF25837">
    <property type="entry name" value="Apionate_lact_N"/>
    <property type="match status" value="1"/>
</dbReference>
<accession>A0A402CVP1</accession>
<gene>
    <name evidence="4" type="ORF">CCAX7_25380</name>
</gene>
<protein>
    <submittedName>
        <fullName evidence="4">Uncharacterized protein</fullName>
    </submittedName>
</protein>
<dbReference type="EMBL" id="AP025739">
    <property type="protein sequence ID" value="BDI30487.1"/>
    <property type="molecule type" value="Genomic_DNA"/>
</dbReference>
<dbReference type="Proteomes" id="UP000287394">
    <property type="component" value="Chromosome"/>
</dbReference>
<evidence type="ECO:0000259" key="3">
    <source>
        <dbReference type="Pfam" id="PF25839"/>
    </source>
</evidence>
<dbReference type="AlphaFoldDB" id="A0A402CVP1"/>
<organism evidence="4 5">
    <name type="scientific">Capsulimonas corticalis</name>
    <dbReference type="NCBI Taxonomy" id="2219043"/>
    <lineage>
        <taxon>Bacteria</taxon>
        <taxon>Bacillati</taxon>
        <taxon>Armatimonadota</taxon>
        <taxon>Armatimonadia</taxon>
        <taxon>Capsulimonadales</taxon>
        <taxon>Capsulimonadaceae</taxon>
        <taxon>Capsulimonas</taxon>
    </lineage>
</organism>
<dbReference type="Pfam" id="PF25839">
    <property type="entry name" value="Apionate_lact_C"/>
    <property type="match status" value="1"/>
</dbReference>
<dbReference type="KEGG" id="ccot:CCAX7_25380"/>
<evidence type="ECO:0000259" key="2">
    <source>
        <dbReference type="Pfam" id="PF25838"/>
    </source>
</evidence>
<evidence type="ECO:0000313" key="4">
    <source>
        <dbReference type="EMBL" id="BDI30487.1"/>
    </source>
</evidence>
<keyword evidence="5" id="KW-1185">Reference proteome</keyword>
<feature type="domain" description="D-apionate lactonase TIM barrel" evidence="2">
    <location>
        <begin position="274"/>
        <end position="560"/>
    </location>
</feature>
<dbReference type="InterPro" id="IPR058789">
    <property type="entry name" value="ApnL_C"/>
</dbReference>
<evidence type="ECO:0000259" key="1">
    <source>
        <dbReference type="Pfam" id="PF25837"/>
    </source>
</evidence>
<dbReference type="InterPro" id="IPR058787">
    <property type="entry name" value="ApnL_M"/>
</dbReference>
<feature type="domain" description="D-apionate lactonase N-terminal" evidence="1">
    <location>
        <begin position="20"/>
        <end position="244"/>
    </location>
</feature>
<sequence length="657" mass="71499">MDAINEGHSRASAAGLNIIRYGRPGPLPERLELAAGPLTAVFAAGDLWNIRLGGCEIASRIYLAARDRDWGVVPVEISNLETAIRRDGFAISYDARSRRGEIDFSWRARILGAAGGSLVFEFDGEALSGFWNNRIGLCVHHTAAECAGTPCQIEDAAGWSVAGGFPVLVAPHQPFQNLQSLQYVTREGCAVRLRFRGDIFETEDQRNWTDASYKTYSTPLSAPYPRWIEKEARVRQSVTIAAQGDHSALRESQAAAEVPVIPPTAVFVHAPPKIGLGAASHGGTLSVRELERLRALCLGHLRFDLHWGDGDWRETLERAVRESHALGVGLEIAVFLPAASERALDELTLAVQCLRPNVVRWIVFEDGRFVASDTVVQRLGEAMRPWTPDAAVGGGSDANFAELNRNRPDARSWDFVSFAANPQVHAFDNESVMETCTVLPDLRKTVQNFAPGVPAVISPATLKPRFNAVATSGASERTEDELPENVDPRQMSLFAAAWTAAFFASACAAQIESVTLFETTGWRGVMEIEAGVLIPEHFPSIPGALFPVYHVLQALGEYAGADALAAALPVPRGLAALRLRRGASERLLIANLTAEVRQARIAGAENAEAWLLDETTARDDRSPAPYRETLARDGRVTLRRYAVAWIDCNDREAGSAL</sequence>
<feature type="domain" description="D-apionate lactonase C-terminal" evidence="3">
    <location>
        <begin position="571"/>
        <end position="646"/>
    </location>
</feature>
<evidence type="ECO:0000313" key="5">
    <source>
        <dbReference type="Proteomes" id="UP000287394"/>
    </source>
</evidence>
<proteinExistence type="predicted"/>